<dbReference type="WBParaSite" id="HPLM_0000929101-mRNA-1">
    <property type="protein sequence ID" value="HPLM_0000929101-mRNA-1"/>
    <property type="gene ID" value="HPLM_0000929101"/>
</dbReference>
<evidence type="ECO:0000313" key="4">
    <source>
        <dbReference type="WBParaSite" id="HPLM_0000929101-mRNA-1"/>
    </source>
</evidence>
<organism evidence="4">
    <name type="scientific">Haemonchus placei</name>
    <name type="common">Barber's pole worm</name>
    <dbReference type="NCBI Taxonomy" id="6290"/>
    <lineage>
        <taxon>Eukaryota</taxon>
        <taxon>Metazoa</taxon>
        <taxon>Ecdysozoa</taxon>
        <taxon>Nematoda</taxon>
        <taxon>Chromadorea</taxon>
        <taxon>Rhabditida</taxon>
        <taxon>Rhabditina</taxon>
        <taxon>Rhabditomorpha</taxon>
        <taxon>Strongyloidea</taxon>
        <taxon>Trichostrongylidae</taxon>
        <taxon>Haemonchus</taxon>
    </lineage>
</organism>
<evidence type="ECO:0000313" key="3">
    <source>
        <dbReference type="Proteomes" id="UP000268014"/>
    </source>
</evidence>
<keyword evidence="1" id="KW-0472">Membrane</keyword>
<feature type="transmembrane region" description="Helical" evidence="1">
    <location>
        <begin position="94"/>
        <end position="112"/>
    </location>
</feature>
<feature type="transmembrane region" description="Helical" evidence="1">
    <location>
        <begin position="43"/>
        <end position="61"/>
    </location>
</feature>
<protein>
    <submittedName>
        <fullName evidence="4">Secreted protein</fullName>
    </submittedName>
</protein>
<gene>
    <name evidence="2" type="ORF">HPLM_LOCUS9283</name>
</gene>
<evidence type="ECO:0000256" key="1">
    <source>
        <dbReference type="SAM" id="Phobius"/>
    </source>
</evidence>
<name>A0A0N4WF33_HAEPC</name>
<keyword evidence="3" id="KW-1185">Reference proteome</keyword>
<dbReference type="AlphaFoldDB" id="A0A0N4WF33"/>
<keyword evidence="1" id="KW-0812">Transmembrane</keyword>
<evidence type="ECO:0000313" key="2">
    <source>
        <dbReference type="EMBL" id="VDO37078.1"/>
    </source>
</evidence>
<reference evidence="2 3" key="2">
    <citation type="submission" date="2018-11" db="EMBL/GenBank/DDBJ databases">
        <authorList>
            <consortium name="Pathogen Informatics"/>
        </authorList>
    </citation>
    <scope>NUCLEOTIDE SEQUENCE [LARGE SCALE GENOMIC DNA]</scope>
    <source>
        <strain evidence="2 3">MHpl1</strain>
    </source>
</reference>
<dbReference type="Proteomes" id="UP000268014">
    <property type="component" value="Unassembled WGS sequence"/>
</dbReference>
<keyword evidence="1" id="KW-1133">Transmembrane helix</keyword>
<reference evidence="4" key="1">
    <citation type="submission" date="2017-02" db="UniProtKB">
        <authorList>
            <consortium name="WormBaseParasite"/>
        </authorList>
    </citation>
    <scope>IDENTIFICATION</scope>
</reference>
<sequence>MVCSFLNVGSYILFELMCVSVPLKVQVMRKRLACGSRTPCLRWYWLSMASTIAGTAFRWWSFGLQTDGLELRWDQSIRREVPMWFSTGGQKPQQVVFVGCPLVLLMGATRLLSCCP</sequence>
<proteinExistence type="predicted"/>
<dbReference type="EMBL" id="UZAF01017030">
    <property type="protein sequence ID" value="VDO37078.1"/>
    <property type="molecule type" value="Genomic_DNA"/>
</dbReference>
<feature type="transmembrane region" description="Helical" evidence="1">
    <location>
        <begin position="6"/>
        <end position="23"/>
    </location>
</feature>
<accession>A0A0N4WF33</accession>